<evidence type="ECO:0000256" key="2">
    <source>
        <dbReference type="ARBA" id="ARBA00022803"/>
    </source>
</evidence>
<dbReference type="Pfam" id="PF14559">
    <property type="entry name" value="TPR_19"/>
    <property type="match status" value="1"/>
</dbReference>
<dbReference type="PANTHER" id="PTHR44227">
    <property type="match status" value="1"/>
</dbReference>
<dbReference type="RefSeq" id="WP_218393006.1">
    <property type="nucleotide sequence ID" value="NZ_JAHUZE010000003.1"/>
</dbReference>
<gene>
    <name evidence="3" type="ORF">KJP28_12850</name>
</gene>
<evidence type="ECO:0000313" key="4">
    <source>
        <dbReference type="Proteomes" id="UP000756530"/>
    </source>
</evidence>
<comment type="caution">
    <text evidence="3">The sequence shown here is derived from an EMBL/GenBank/DDBJ whole genome shotgun (WGS) entry which is preliminary data.</text>
</comment>
<dbReference type="PROSITE" id="PS51257">
    <property type="entry name" value="PROKAR_LIPOPROTEIN"/>
    <property type="match status" value="1"/>
</dbReference>
<sequence length="817" mass="91138">MLRRLFTGLFLVAGLAFLSACESDEERAEQHFQTALQLIEEGDEERAVIELRNVFQLDGFHEEARETYAGLQRRRGETSEAFRQYLRLIEQYPENFNGRLALAEMSIEAGDWEEAERDGRVAAELRPEDPSVRAVLVNLDYRDALEADDAERKEEVFEEASALLQEHPDARLALRVVIDQLLLRQDWQGALAALDSAIEATPDRQDLRTLRLGVMNQIGDEDAIVEELLAMVEQFPEDENVRDTLLRWYMYRNDADAAEEFLRSEVDPNAETPDQQVQLVEFLTEVRGRDVARAELDKIIENGTPHEATFRALRAALIFDAGAKDEAIAEMEAMLEGAEPSADVNDARVTLAHMLVANGNPVVARSQIEMVLENDRSHVQASKLKATWLIEDDETDEAIALLRETLGEAPRDAELMTLLARAHERVGHTTLMAEMLSLAVEASGNAPEESLRYANFLAESDREIAAESVLLDALRLQPENISILMTLGTLYIQIEDWGRTQGVIDKLETLPDATNRANELTARMLEAQGRQDALMSFLEGLEAEGSGPSGATLGVVRSLVARDDLDGALSHIENALESKPGDVVLRSVHAAVLVLHGRTDQAETEYREVLEDAPENQGAWLALYRLQLMLDDQEKASAVLDDALATLPENPQLMWAKAERLQTAGDFEGAISVYDALYDRFSDSAVVANNLASLLTDHSDDPEDLERAWRIARRLVDTEEPVFQDTYGWIMSRRGDHREAFKYLIPAAEALSSDPYVQYHLAATYAAAGQNAEALEQFKVVQSLETDDKISEVVETEIARLTALAEENPDTSTTENN</sequence>
<evidence type="ECO:0000256" key="1">
    <source>
        <dbReference type="ARBA" id="ARBA00022737"/>
    </source>
</evidence>
<proteinExistence type="predicted"/>
<accession>A0ABS6T3V4</accession>
<dbReference type="PANTHER" id="PTHR44227:SF3">
    <property type="entry name" value="PROTEIN O-MANNOSYL-TRANSFERASE TMTC4"/>
    <property type="match status" value="1"/>
</dbReference>
<keyword evidence="2" id="KW-0802">TPR repeat</keyword>
<reference evidence="3 4" key="1">
    <citation type="submission" date="2021-05" db="EMBL/GenBank/DDBJ databases">
        <title>Culturable bacteria isolated from Daya Bay.</title>
        <authorList>
            <person name="Zheng W."/>
            <person name="Yu S."/>
            <person name="Huang Y."/>
        </authorList>
    </citation>
    <scope>NUCLEOTIDE SEQUENCE [LARGE SCALE GENOMIC DNA]</scope>
    <source>
        <strain evidence="3 4">DP4N28-5</strain>
    </source>
</reference>
<keyword evidence="1" id="KW-0677">Repeat</keyword>
<evidence type="ECO:0000313" key="3">
    <source>
        <dbReference type="EMBL" id="MBV7379814.1"/>
    </source>
</evidence>
<dbReference type="InterPro" id="IPR052346">
    <property type="entry name" value="O-mannosyl-transferase_TMTC"/>
</dbReference>
<dbReference type="Pfam" id="PF13432">
    <property type="entry name" value="TPR_16"/>
    <property type="match status" value="1"/>
</dbReference>
<keyword evidence="4" id="KW-1185">Reference proteome</keyword>
<protein>
    <submittedName>
        <fullName evidence="3">Tetratricopeptide repeat protein</fullName>
    </submittedName>
</protein>
<dbReference type="EMBL" id="JAHUZE010000003">
    <property type="protein sequence ID" value="MBV7379814.1"/>
    <property type="molecule type" value="Genomic_DNA"/>
</dbReference>
<dbReference type="Proteomes" id="UP000756530">
    <property type="component" value="Unassembled WGS sequence"/>
</dbReference>
<name>A0ABS6T3V4_9RHOB</name>
<organism evidence="3 4">
    <name type="scientific">Maritimibacter dapengensis</name>
    <dbReference type="NCBI Taxonomy" id="2836868"/>
    <lineage>
        <taxon>Bacteria</taxon>
        <taxon>Pseudomonadati</taxon>
        <taxon>Pseudomonadota</taxon>
        <taxon>Alphaproteobacteria</taxon>
        <taxon>Rhodobacterales</taxon>
        <taxon>Roseobacteraceae</taxon>
        <taxon>Maritimibacter</taxon>
    </lineage>
</organism>